<keyword evidence="10" id="KW-0175">Coiled coil</keyword>
<evidence type="ECO:0000256" key="5">
    <source>
        <dbReference type="ARBA" id="ARBA00023210"/>
    </source>
</evidence>
<dbReference type="Proteomes" id="UP001314903">
    <property type="component" value="Unassembled WGS sequence"/>
</dbReference>
<evidence type="ECO:0000256" key="3">
    <source>
        <dbReference type="ARBA" id="ARBA00022490"/>
    </source>
</evidence>
<dbReference type="InterPro" id="IPR036192">
    <property type="entry name" value="Cell_div_ZapA-like_sf"/>
</dbReference>
<organism evidence="11 12">
    <name type="scientific">Acetoanaerobium pronyense</name>
    <dbReference type="NCBI Taxonomy" id="1482736"/>
    <lineage>
        <taxon>Bacteria</taxon>
        <taxon>Bacillati</taxon>
        <taxon>Bacillota</taxon>
        <taxon>Clostridia</taxon>
        <taxon>Peptostreptococcales</taxon>
        <taxon>Filifactoraceae</taxon>
        <taxon>Acetoanaerobium</taxon>
    </lineage>
</organism>
<evidence type="ECO:0000256" key="7">
    <source>
        <dbReference type="ARBA" id="ARBA00024910"/>
    </source>
</evidence>
<evidence type="ECO:0000256" key="1">
    <source>
        <dbReference type="ARBA" id="ARBA00004496"/>
    </source>
</evidence>
<feature type="coiled-coil region" evidence="10">
    <location>
        <begin position="83"/>
        <end position="166"/>
    </location>
</feature>
<proteinExistence type="predicted"/>
<sequence>MNKVTVKIANHEYTIVGEEKKEYLLQLAAHVDEKIESTSKANPKLSQTMTAVLTAINIADEYYSQLSENNELRKNLNKPLEELDKANKHIKDLERAVLEKESQIDKINQKIQEYEDSLNLTNNSKNDVVKKMEEKDLKLKEAENLVDDFQNRLYDMQLKIIELEEKLENKE</sequence>
<dbReference type="RefSeq" id="WP_209659659.1">
    <property type="nucleotide sequence ID" value="NZ_JAGGLI010000006.1"/>
</dbReference>
<protein>
    <recommendedName>
        <fullName evidence="2">Cell division protein ZapA</fullName>
    </recommendedName>
    <alternativeName>
        <fullName evidence="9">Z ring-associated protein ZapA</fullName>
    </alternativeName>
</protein>
<dbReference type="PANTHER" id="PTHR34981">
    <property type="entry name" value="CELL DIVISION PROTEIN ZAPA"/>
    <property type="match status" value="1"/>
</dbReference>
<keyword evidence="3" id="KW-0963">Cytoplasm</keyword>
<dbReference type="EMBL" id="JAGGLI010000006">
    <property type="protein sequence ID" value="MBP2027023.1"/>
    <property type="molecule type" value="Genomic_DNA"/>
</dbReference>
<evidence type="ECO:0000256" key="2">
    <source>
        <dbReference type="ARBA" id="ARBA00015195"/>
    </source>
</evidence>
<evidence type="ECO:0000256" key="8">
    <source>
        <dbReference type="ARBA" id="ARBA00026068"/>
    </source>
</evidence>
<dbReference type="SUPFAM" id="SSF57997">
    <property type="entry name" value="Tropomyosin"/>
    <property type="match status" value="1"/>
</dbReference>
<comment type="function">
    <text evidence="7">Activator of cell division through the inhibition of FtsZ GTPase activity, therefore promoting FtsZ assembly into bundles of protofilaments necessary for the formation of the division Z ring. It is recruited early at mid-cell but it is not essential for cell division.</text>
</comment>
<keyword evidence="5" id="KW-0717">Septation</keyword>
<reference evidence="11 12" key="1">
    <citation type="submission" date="2021-03" db="EMBL/GenBank/DDBJ databases">
        <title>Genomic Encyclopedia of Type Strains, Phase IV (KMG-IV): sequencing the most valuable type-strain genomes for metagenomic binning, comparative biology and taxonomic classification.</title>
        <authorList>
            <person name="Goeker M."/>
        </authorList>
    </citation>
    <scope>NUCLEOTIDE SEQUENCE [LARGE SCALE GENOMIC DNA]</scope>
    <source>
        <strain evidence="11 12">DSM 27512</strain>
    </source>
</reference>
<comment type="subcellular location">
    <subcellularLocation>
        <location evidence="1">Cytoplasm</location>
    </subcellularLocation>
</comment>
<dbReference type="Gene3D" id="6.10.250.790">
    <property type="match status" value="1"/>
</dbReference>
<evidence type="ECO:0000313" key="11">
    <source>
        <dbReference type="EMBL" id="MBP2027023.1"/>
    </source>
</evidence>
<evidence type="ECO:0000313" key="12">
    <source>
        <dbReference type="Proteomes" id="UP001314903"/>
    </source>
</evidence>
<keyword evidence="12" id="KW-1185">Reference proteome</keyword>
<evidence type="ECO:0000256" key="10">
    <source>
        <dbReference type="SAM" id="Coils"/>
    </source>
</evidence>
<keyword evidence="4 11" id="KW-0132">Cell division</keyword>
<evidence type="ECO:0000256" key="9">
    <source>
        <dbReference type="ARBA" id="ARBA00033158"/>
    </source>
</evidence>
<comment type="caution">
    <text evidence="11">The sequence shown here is derived from an EMBL/GenBank/DDBJ whole genome shotgun (WGS) entry which is preliminary data.</text>
</comment>
<evidence type="ECO:0000256" key="4">
    <source>
        <dbReference type="ARBA" id="ARBA00022618"/>
    </source>
</evidence>
<comment type="subunit">
    <text evidence="8">Homodimer. Interacts with FtsZ.</text>
</comment>
<gene>
    <name evidence="11" type="ORF">J2Z35_000815</name>
</gene>
<name>A0ABS4KGZ9_9FIRM</name>
<dbReference type="PANTHER" id="PTHR34981:SF1">
    <property type="entry name" value="CELL DIVISION PROTEIN ZAPA"/>
    <property type="match status" value="1"/>
</dbReference>
<keyword evidence="6" id="KW-0131">Cell cycle</keyword>
<accession>A0ABS4KGZ9</accession>
<dbReference type="SUPFAM" id="SSF102829">
    <property type="entry name" value="Cell division protein ZapA-like"/>
    <property type="match status" value="1"/>
</dbReference>
<evidence type="ECO:0000256" key="6">
    <source>
        <dbReference type="ARBA" id="ARBA00023306"/>
    </source>
</evidence>
<dbReference type="Pfam" id="PF05164">
    <property type="entry name" value="ZapA"/>
    <property type="match status" value="1"/>
</dbReference>
<dbReference type="InterPro" id="IPR053712">
    <property type="entry name" value="Bac_CellDiv_Activator"/>
</dbReference>
<dbReference type="InterPro" id="IPR007838">
    <property type="entry name" value="Cell_div_ZapA-like"/>
</dbReference>
<dbReference type="GO" id="GO:0051301">
    <property type="term" value="P:cell division"/>
    <property type="evidence" value="ECO:0007669"/>
    <property type="project" value="UniProtKB-KW"/>
</dbReference>